<organism evidence="1 2">
    <name type="scientific">Penicillium polonicum</name>
    <dbReference type="NCBI Taxonomy" id="60169"/>
    <lineage>
        <taxon>Eukaryota</taxon>
        <taxon>Fungi</taxon>
        <taxon>Dikarya</taxon>
        <taxon>Ascomycota</taxon>
        <taxon>Pezizomycotina</taxon>
        <taxon>Eurotiomycetes</taxon>
        <taxon>Eurotiomycetidae</taxon>
        <taxon>Eurotiales</taxon>
        <taxon>Aspergillaceae</taxon>
        <taxon>Penicillium</taxon>
    </lineage>
</organism>
<evidence type="ECO:0000313" key="1">
    <source>
        <dbReference type="EMBL" id="OQD60785.1"/>
    </source>
</evidence>
<dbReference type="STRING" id="60169.A0A1V6N805"/>
<sequence>MGFCSTSSTSSPFDGPVIVDNMGFIQSALRAGGPYLYSLPARSITTGPHYDTDNVRQIEGYATQVLRDLHLQYHGIRLVGRNSKIDPEPETVTIVLVRMPNRPQPELWYRAAKEINQLLLSHYHDGLSVEIIETDLFNGIYCSPVESRVNCSRSPMSPFVGR</sequence>
<gene>
    <name evidence="1" type="ORF">PENPOL_c020G09149</name>
</gene>
<protein>
    <submittedName>
        <fullName evidence="1">Uncharacterized protein</fullName>
    </submittedName>
</protein>
<dbReference type="AlphaFoldDB" id="A0A1V6N805"/>
<evidence type="ECO:0000313" key="2">
    <source>
        <dbReference type="Proteomes" id="UP000191408"/>
    </source>
</evidence>
<comment type="caution">
    <text evidence="1">The sequence shown here is derived from an EMBL/GenBank/DDBJ whole genome shotgun (WGS) entry which is preliminary data.</text>
</comment>
<proteinExistence type="predicted"/>
<reference evidence="2" key="1">
    <citation type="journal article" date="2017" name="Nat. Microbiol.">
        <title>Global analysis of biosynthetic gene clusters reveals vast potential of secondary metabolite production in Penicillium species.</title>
        <authorList>
            <person name="Nielsen J.C."/>
            <person name="Grijseels S."/>
            <person name="Prigent S."/>
            <person name="Ji B."/>
            <person name="Dainat J."/>
            <person name="Nielsen K.F."/>
            <person name="Frisvad J.C."/>
            <person name="Workman M."/>
            <person name="Nielsen J."/>
        </authorList>
    </citation>
    <scope>NUCLEOTIDE SEQUENCE [LARGE SCALE GENOMIC DNA]</scope>
    <source>
        <strain evidence="2">IBT 4502</strain>
    </source>
</reference>
<keyword evidence="2" id="KW-1185">Reference proteome</keyword>
<dbReference type="EMBL" id="MDYM01000020">
    <property type="protein sequence ID" value="OQD60785.1"/>
    <property type="molecule type" value="Genomic_DNA"/>
</dbReference>
<dbReference type="Proteomes" id="UP000191408">
    <property type="component" value="Unassembled WGS sequence"/>
</dbReference>
<accession>A0A1V6N805</accession>
<name>A0A1V6N805_PENPO</name>